<keyword evidence="6" id="KW-0808">Transferase</keyword>
<dbReference type="Gene3D" id="3.40.640.10">
    <property type="entry name" value="Type I PLP-dependent aspartate aminotransferase-like (Major domain)"/>
    <property type="match status" value="1"/>
</dbReference>
<dbReference type="GO" id="GO:0009000">
    <property type="term" value="F:selenocysteine lyase activity"/>
    <property type="evidence" value="ECO:0007669"/>
    <property type="project" value="UniProtKB-EC"/>
</dbReference>
<evidence type="ECO:0000256" key="12">
    <source>
        <dbReference type="ARBA" id="ARBA00039054"/>
    </source>
</evidence>
<keyword evidence="10" id="KW-0411">Iron-sulfur</keyword>
<evidence type="ECO:0000259" key="16">
    <source>
        <dbReference type="PROSITE" id="PS50833"/>
    </source>
</evidence>
<dbReference type="InterPro" id="IPR007109">
    <property type="entry name" value="Brix"/>
</dbReference>
<keyword evidence="5" id="KW-0963">Cytoplasm</keyword>
<evidence type="ECO:0000256" key="8">
    <source>
        <dbReference type="ARBA" id="ARBA00022898"/>
    </source>
</evidence>
<dbReference type="InterPro" id="IPR015422">
    <property type="entry name" value="PyrdxlP-dep_Trfase_small"/>
</dbReference>
<keyword evidence="9" id="KW-0408">Iron</keyword>
<feature type="region of interest" description="Disordered" evidence="15">
    <location>
        <begin position="39"/>
        <end position="67"/>
    </location>
</feature>
<comment type="cofactor">
    <cofactor evidence="1 14">
        <name>pyridoxal 5'-phosphate</name>
        <dbReference type="ChEBI" id="CHEBI:597326"/>
    </cofactor>
</comment>
<comment type="subunit">
    <text evidence="4">Homodimer.</text>
</comment>
<comment type="function">
    <text evidence="11">Catalyzes the decomposition of L-selenocysteine to L-alanine and elemental selenium.</text>
</comment>
<evidence type="ECO:0000256" key="11">
    <source>
        <dbReference type="ARBA" id="ARBA00037407"/>
    </source>
</evidence>
<dbReference type="GO" id="GO:0051536">
    <property type="term" value="F:iron-sulfur cluster binding"/>
    <property type="evidence" value="ECO:0007669"/>
    <property type="project" value="UniProtKB-KW"/>
</dbReference>
<dbReference type="PANTHER" id="PTHR11601">
    <property type="entry name" value="CYSTEINE DESULFURYLASE FAMILY MEMBER"/>
    <property type="match status" value="1"/>
</dbReference>
<evidence type="ECO:0000256" key="2">
    <source>
        <dbReference type="ARBA" id="ARBA00004514"/>
    </source>
</evidence>
<keyword evidence="17" id="KW-1185">Reference proteome</keyword>
<dbReference type="Proteomes" id="UP000095280">
    <property type="component" value="Unplaced"/>
</dbReference>
<dbReference type="InterPro" id="IPR015424">
    <property type="entry name" value="PyrdxlP-dep_Trfase"/>
</dbReference>
<dbReference type="AlphaFoldDB" id="A0A1I8IHQ3"/>
<evidence type="ECO:0000256" key="7">
    <source>
        <dbReference type="ARBA" id="ARBA00022723"/>
    </source>
</evidence>
<dbReference type="GO" id="GO:0019843">
    <property type="term" value="F:rRNA binding"/>
    <property type="evidence" value="ECO:0007669"/>
    <property type="project" value="InterPro"/>
</dbReference>
<feature type="compositionally biased region" description="Acidic residues" evidence="15">
    <location>
        <begin position="55"/>
        <end position="64"/>
    </location>
</feature>
<dbReference type="EC" id="4.4.1.16" evidence="12"/>
<dbReference type="GO" id="GO:0016740">
    <property type="term" value="F:transferase activity"/>
    <property type="evidence" value="ECO:0007669"/>
    <property type="project" value="UniProtKB-KW"/>
</dbReference>
<dbReference type="Gene3D" id="3.90.1150.10">
    <property type="entry name" value="Aspartate Aminotransferase, domain 1"/>
    <property type="match status" value="1"/>
</dbReference>
<dbReference type="Pfam" id="PF00266">
    <property type="entry name" value="Aminotran_5"/>
    <property type="match status" value="1"/>
</dbReference>
<evidence type="ECO:0000256" key="3">
    <source>
        <dbReference type="ARBA" id="ARBA00006490"/>
    </source>
</evidence>
<name>A0A1I8IHQ3_9PLAT</name>
<keyword evidence="8" id="KW-0663">Pyridoxal phosphate</keyword>
<evidence type="ECO:0000256" key="4">
    <source>
        <dbReference type="ARBA" id="ARBA00011738"/>
    </source>
</evidence>
<evidence type="ECO:0000313" key="18">
    <source>
        <dbReference type="WBParaSite" id="maker-uti_cns_0012659-snap-gene-0.1-mRNA-1"/>
    </source>
</evidence>
<comment type="subcellular location">
    <subcellularLocation>
        <location evidence="2">Cytoplasm</location>
        <location evidence="2">Cytosol</location>
    </subcellularLocation>
</comment>
<dbReference type="InterPro" id="IPR015421">
    <property type="entry name" value="PyrdxlP-dep_Trfase_major"/>
</dbReference>
<dbReference type="PANTHER" id="PTHR11601:SF62">
    <property type="entry name" value="SELENOCYSTEINE LYASE"/>
    <property type="match status" value="1"/>
</dbReference>
<sequence>VYGWRGGEIVEEGPALETACRRREQRLERLGQIMMEVSSELDSKTEASTSSEAINVDEVDDAEKDDAQDRTALRSLFAWARRHGNGDSSATATATTWTPEDLHEVLSGQDGLGGDLPHRVSSPDEIRLMIDSFGNWLSELSARYGPPACVTIARSSLDDYCPTEQSRDAVIEAMYTGWQNPSVCSRTRSIVEVARKSVADLIGCQPAELIFTSGGTESNNWAVKQAVWMYRNLDRAENAIVGRPHIVASCIEHDSIRKPIERLLALGLVDVTWLRIDSSTGALANVGDLVAALRWRNTCLVTVMWANNETGAIFPIAEIANALSEWRRLNSLTVDSSCSSYANSGLPLFHTDACQAVGKVPVKVPNGLDLLSLAGHKFQGPKGVGALYCSARLRAKLAPLLLGGGQENGVRAGTENTPGLAGLGAAARLSKTQLDDVDGRQPLMVQLAEIRDQLRDRLLNSINDPEMSEFTGFRLIVNNNFPNGPTLPNTLNVSVVSTKLLQSAGQSKELATDNNTDDMELREAALARNYLLSRGRILASAGSACHAAANSGASAVLLESGVNPMAARSAVRLSVGPDTTIDDVLGAVEEFNAALLHEQQLSSKVVNQASHPSAVQLGMASNSVIKPKTQAGKRALARREEKVIENTKSCLLIRGGNTSEAIGSCLKDLYSLKKPHALMLKRRNPILPFEEISFVEKMSRKYDCSLFAFASHSKKRPNNLVLGRLFNYQLLDMIEFGVEGYQPLCTFPVAKVPVGTKPCLSF</sequence>
<organism evidence="17 18">
    <name type="scientific">Macrostomum lignano</name>
    <dbReference type="NCBI Taxonomy" id="282301"/>
    <lineage>
        <taxon>Eukaryota</taxon>
        <taxon>Metazoa</taxon>
        <taxon>Spiralia</taxon>
        <taxon>Lophotrochozoa</taxon>
        <taxon>Platyhelminthes</taxon>
        <taxon>Rhabditophora</taxon>
        <taxon>Macrostomorpha</taxon>
        <taxon>Macrostomida</taxon>
        <taxon>Macrostomidae</taxon>
        <taxon>Macrostomum</taxon>
    </lineage>
</organism>
<feature type="domain" description="Brix" evidence="16">
    <location>
        <begin position="648"/>
        <end position="762"/>
    </location>
</feature>
<evidence type="ECO:0000256" key="6">
    <source>
        <dbReference type="ARBA" id="ARBA00022679"/>
    </source>
</evidence>
<dbReference type="SUPFAM" id="SSF53383">
    <property type="entry name" value="PLP-dependent transferases"/>
    <property type="match status" value="1"/>
</dbReference>
<evidence type="ECO:0000256" key="5">
    <source>
        <dbReference type="ARBA" id="ARBA00022490"/>
    </source>
</evidence>
<dbReference type="GO" id="GO:0046872">
    <property type="term" value="F:metal ion binding"/>
    <property type="evidence" value="ECO:0007669"/>
    <property type="project" value="UniProtKB-KW"/>
</dbReference>
<dbReference type="PROSITE" id="PS00595">
    <property type="entry name" value="AA_TRANSFER_CLASS_5"/>
    <property type="match status" value="1"/>
</dbReference>
<evidence type="ECO:0000256" key="14">
    <source>
        <dbReference type="RuleBase" id="RU004504"/>
    </source>
</evidence>
<proteinExistence type="inferred from homology"/>
<dbReference type="PROSITE" id="PS50833">
    <property type="entry name" value="BRIX"/>
    <property type="match status" value="1"/>
</dbReference>
<evidence type="ECO:0000256" key="10">
    <source>
        <dbReference type="ARBA" id="ARBA00023014"/>
    </source>
</evidence>
<evidence type="ECO:0000256" key="9">
    <source>
        <dbReference type="ARBA" id="ARBA00023004"/>
    </source>
</evidence>
<dbReference type="GO" id="GO:0005829">
    <property type="term" value="C:cytosol"/>
    <property type="evidence" value="ECO:0007669"/>
    <property type="project" value="UniProtKB-SubCell"/>
</dbReference>
<dbReference type="InterPro" id="IPR020578">
    <property type="entry name" value="Aminotrans_V_PyrdxlP_BS"/>
</dbReference>
<evidence type="ECO:0000313" key="17">
    <source>
        <dbReference type="Proteomes" id="UP000095280"/>
    </source>
</evidence>
<dbReference type="InterPro" id="IPR000192">
    <property type="entry name" value="Aminotrans_V_dom"/>
</dbReference>
<comment type="similarity">
    <text evidence="3">Belongs to the class-V pyridoxal-phosphate-dependent aminotransferase family. NifS/IscS subfamily.</text>
</comment>
<evidence type="ECO:0000256" key="15">
    <source>
        <dbReference type="SAM" id="MobiDB-lite"/>
    </source>
</evidence>
<dbReference type="WBParaSite" id="maker-uti_cns_0012659-snap-gene-0.1-mRNA-1">
    <property type="protein sequence ID" value="maker-uti_cns_0012659-snap-gene-0.1-mRNA-1"/>
    <property type="gene ID" value="maker-uti_cns_0012659-snap-gene-0.1"/>
</dbReference>
<dbReference type="Pfam" id="PF04427">
    <property type="entry name" value="Brix"/>
    <property type="match status" value="1"/>
</dbReference>
<dbReference type="Gene3D" id="1.10.260.50">
    <property type="match status" value="1"/>
</dbReference>
<evidence type="ECO:0000256" key="13">
    <source>
        <dbReference type="ARBA" id="ARBA00040554"/>
    </source>
</evidence>
<protein>
    <recommendedName>
        <fullName evidence="13">Selenocysteine lyase</fullName>
        <ecNumber evidence="12">4.4.1.16</ecNumber>
    </recommendedName>
</protein>
<evidence type="ECO:0000256" key="1">
    <source>
        <dbReference type="ARBA" id="ARBA00001933"/>
    </source>
</evidence>
<dbReference type="GO" id="GO:0006364">
    <property type="term" value="P:rRNA processing"/>
    <property type="evidence" value="ECO:0007669"/>
    <property type="project" value="InterPro"/>
</dbReference>
<accession>A0A1I8IHQ3</accession>
<keyword evidence="7" id="KW-0479">Metal-binding</keyword>
<reference evidence="18" key="1">
    <citation type="submission" date="2016-11" db="UniProtKB">
        <authorList>
            <consortium name="WormBaseParasite"/>
        </authorList>
    </citation>
    <scope>IDENTIFICATION</scope>
</reference>